<evidence type="ECO:0000313" key="2">
    <source>
        <dbReference type="Proteomes" id="UP000005435"/>
    </source>
</evidence>
<name>G8LXZ9_ACECE</name>
<dbReference type="RefSeq" id="WP_014256461.1">
    <property type="nucleotide sequence ID" value="NC_016627.1"/>
</dbReference>
<reference evidence="2" key="1">
    <citation type="submission" date="2011-12" db="EMBL/GenBank/DDBJ databases">
        <title>Complete sequence of Clostridium clariflavum DSM 19732.</title>
        <authorList>
            <consortium name="US DOE Joint Genome Institute"/>
            <person name="Lucas S."/>
            <person name="Han J."/>
            <person name="Lapidus A."/>
            <person name="Cheng J.-F."/>
            <person name="Goodwin L."/>
            <person name="Pitluck S."/>
            <person name="Peters L."/>
            <person name="Teshima H."/>
            <person name="Detter J.C."/>
            <person name="Han C."/>
            <person name="Tapia R."/>
            <person name="Land M."/>
            <person name="Hauser L."/>
            <person name="Kyrpides N."/>
            <person name="Ivanova N."/>
            <person name="Pagani I."/>
            <person name="Kitzmiller T."/>
            <person name="Lynd L."/>
            <person name="Izquierdo J."/>
            <person name="Woyke T."/>
        </authorList>
    </citation>
    <scope>NUCLEOTIDE SEQUENCE [LARGE SCALE GENOMIC DNA]</scope>
    <source>
        <strain evidence="2">DSM 19732 / NBRC 101661 / EBR45</strain>
    </source>
</reference>
<proteinExistence type="predicted"/>
<dbReference type="eggNOG" id="ENOG5033HQZ">
    <property type="taxonomic scope" value="Bacteria"/>
</dbReference>
<evidence type="ECO:0000313" key="1">
    <source>
        <dbReference type="EMBL" id="AEV69931.1"/>
    </source>
</evidence>
<accession>G8LXZ9</accession>
<sequence length="285" mass="33534">MWDLPEEDEDLAQRMALRSYGADMPVLVYASDKIAIVSAYWGIAVYDLVKERLSRVVDLISINMSHTQGDFCRIVSVNKEGTHIIIKRMFKDPKNPVPTYLYDIEKDKLEITQQEEFEEYSDNIYSDDNKEVQNLLKDTVWGSFNYNFAKIDPDKWIGLKYDISEWYDMRSLYLYVFDNGNVSKKQIFSKYNDLPPWPTEAEIIEKHLSHIKGGKRYEDHIAFEGLTEEEVMKNFRKGNEWTYIETDDGMEKYKKKISNYDVIIGVNAYTDTDTNETILRIRVNN</sequence>
<dbReference type="EMBL" id="CP003065">
    <property type="protein sequence ID" value="AEV69931.1"/>
    <property type="molecule type" value="Genomic_DNA"/>
</dbReference>
<organism evidence="1 2">
    <name type="scientific">Acetivibrio clariflavus (strain DSM 19732 / NBRC 101661 / EBR45)</name>
    <name type="common">Clostridium clariflavum</name>
    <dbReference type="NCBI Taxonomy" id="720554"/>
    <lineage>
        <taxon>Bacteria</taxon>
        <taxon>Bacillati</taxon>
        <taxon>Bacillota</taxon>
        <taxon>Clostridia</taxon>
        <taxon>Eubacteriales</taxon>
        <taxon>Oscillospiraceae</taxon>
        <taxon>Acetivibrio</taxon>
    </lineage>
</organism>
<protein>
    <submittedName>
        <fullName evidence="1">Uncharacterized protein</fullName>
    </submittedName>
</protein>
<dbReference type="HOGENOM" id="CLU_975584_0_0_9"/>
<dbReference type="Proteomes" id="UP000005435">
    <property type="component" value="Chromosome"/>
</dbReference>
<keyword evidence="2" id="KW-1185">Reference proteome</keyword>
<dbReference type="AlphaFoldDB" id="G8LXZ9"/>
<reference evidence="1 2" key="2">
    <citation type="journal article" date="2012" name="Stand. Genomic Sci.">
        <title>Complete Genome Sequence of Clostridium clariflavum DSM 19732.</title>
        <authorList>
            <person name="Izquierdo J.A."/>
            <person name="Goodwin L."/>
            <person name="Davenport K.W."/>
            <person name="Teshima H."/>
            <person name="Bruce D."/>
            <person name="Detter C."/>
            <person name="Tapia R."/>
            <person name="Han S."/>
            <person name="Land M."/>
            <person name="Hauser L."/>
            <person name="Jeffries C.D."/>
            <person name="Han J."/>
            <person name="Pitluck S."/>
            <person name="Nolan M."/>
            <person name="Chen A."/>
            <person name="Huntemann M."/>
            <person name="Mavromatis K."/>
            <person name="Mikhailova N."/>
            <person name="Liolios K."/>
            <person name="Woyke T."/>
            <person name="Lynd L.R."/>
        </authorList>
    </citation>
    <scope>NUCLEOTIDE SEQUENCE [LARGE SCALE GENOMIC DNA]</scope>
    <source>
        <strain evidence="2">DSM 19732 / NBRC 101661 / EBR45</strain>
    </source>
</reference>
<gene>
    <name evidence="1" type="ordered locus">Clocl_3434</name>
</gene>
<dbReference type="KEGG" id="ccl:Clocl_3434"/>
<dbReference type="STRING" id="720554.Clocl_3434"/>